<dbReference type="RefSeq" id="WP_004382800.1">
    <property type="nucleotide sequence ID" value="NZ_GG698713.1"/>
</dbReference>
<organism evidence="2 3">
    <name type="scientific">Prevotella veroralis F0319</name>
    <dbReference type="NCBI Taxonomy" id="649761"/>
    <lineage>
        <taxon>Bacteria</taxon>
        <taxon>Pseudomonadati</taxon>
        <taxon>Bacteroidota</taxon>
        <taxon>Bacteroidia</taxon>
        <taxon>Bacteroidales</taxon>
        <taxon>Prevotellaceae</taxon>
        <taxon>Prevotella</taxon>
    </lineage>
</organism>
<sequence length="553" mass="63638">MNLRGYTKKLVALPLLLCFSSQVYSIEVGRSVTICFPKQNTVFLAISDTLNGSTVSFPSDHNPAYHGKTVEEEGAYVISDHNPAHKIILEERESQDLDDLLNYPDLPGSGFHIPRMDIHIDGGTLVADKKTFLKALIKIDGGGFYPDLIDSVWIRGRGNSTWNADDPYDKNPYRLKFRKEVSPFGLAKGKNWILLTNKERHSLMANAIGMKVAQLVQLRAANHIIPIDLFINGEYRGNYNFTEKVGLYSNSVKLTDRSRAALLELDTYFDETYKFHSGCYHLPVNIKDHHFKKGEKAVMLSRIQTEFDRLCSMLQNEGKISQLVDVDQLARYLMVNELIGNYEIMHPKSLFLYKEDFASPNSKFIFGPVWDLNWTFGYEQNRDYGTTDPEVNFWDAPAHFENRQFINDLLFKDESVYRAYCKVWKDFMEHHLQTLLDYCDNYYRYTKDSFLRNADKWNDGGDYHIVVQNMKNWLERRARYIYSHLNISASLLGNTSVKAITSVNGTPAMNEYEEIYDLQGFRKYGHMQKTGISDVLAPGIYIVGGKKIAVINR</sequence>
<feature type="chain" id="PRO_5002999925" evidence="1">
    <location>
        <begin position="26"/>
        <end position="553"/>
    </location>
</feature>
<dbReference type="Pfam" id="PF08757">
    <property type="entry name" value="CotH"/>
    <property type="match status" value="1"/>
</dbReference>
<protein>
    <submittedName>
        <fullName evidence="2">CotH protein</fullName>
    </submittedName>
</protein>
<comment type="caution">
    <text evidence="2">The sequence shown here is derived from an EMBL/GenBank/DDBJ whole genome shotgun (WGS) entry which is preliminary data.</text>
</comment>
<keyword evidence="3" id="KW-1185">Reference proteome</keyword>
<feature type="signal peptide" evidence="1">
    <location>
        <begin position="1"/>
        <end position="25"/>
    </location>
</feature>
<dbReference type="eggNOG" id="COG1705">
    <property type="taxonomic scope" value="Bacteria"/>
</dbReference>
<dbReference type="AlphaFoldDB" id="C9MNG4"/>
<name>C9MNG4_9BACT</name>
<dbReference type="EMBL" id="ACVA01000030">
    <property type="protein sequence ID" value="EEX18976.1"/>
    <property type="molecule type" value="Genomic_DNA"/>
</dbReference>
<dbReference type="STRING" id="649761.HMPREF0973_01151"/>
<evidence type="ECO:0000256" key="1">
    <source>
        <dbReference type="SAM" id="SignalP"/>
    </source>
</evidence>
<evidence type="ECO:0000313" key="3">
    <source>
        <dbReference type="Proteomes" id="UP000003327"/>
    </source>
</evidence>
<evidence type="ECO:0000313" key="2">
    <source>
        <dbReference type="EMBL" id="EEX18976.1"/>
    </source>
</evidence>
<dbReference type="HOGENOM" id="CLU_494207_0_0_10"/>
<gene>
    <name evidence="2" type="ORF">HMPREF0973_01151</name>
</gene>
<reference evidence="2 3" key="1">
    <citation type="submission" date="2009-09" db="EMBL/GenBank/DDBJ databases">
        <authorList>
            <person name="Weinstock G."/>
            <person name="Sodergren E."/>
            <person name="Clifton S."/>
            <person name="Fulton L."/>
            <person name="Fulton B."/>
            <person name="Courtney L."/>
            <person name="Fronick C."/>
            <person name="Harrison M."/>
            <person name="Strong C."/>
            <person name="Farmer C."/>
            <person name="Delahaunty K."/>
            <person name="Markovic C."/>
            <person name="Hall O."/>
            <person name="Minx P."/>
            <person name="Tomlinson C."/>
            <person name="Mitreva M."/>
            <person name="Nelson J."/>
            <person name="Hou S."/>
            <person name="Wollam A."/>
            <person name="Pepin K.H."/>
            <person name="Johnson M."/>
            <person name="Bhonagiri V."/>
            <person name="Nash W.E."/>
            <person name="Warren W."/>
            <person name="Chinwalla A."/>
            <person name="Mardis E.R."/>
            <person name="Wilson R.K."/>
        </authorList>
    </citation>
    <scope>NUCLEOTIDE SEQUENCE [LARGE SCALE GENOMIC DNA]</scope>
    <source>
        <strain evidence="2 3">F0319</strain>
    </source>
</reference>
<proteinExistence type="predicted"/>
<keyword evidence="1" id="KW-0732">Signal</keyword>
<accession>C9MNG4</accession>
<dbReference type="InterPro" id="IPR014867">
    <property type="entry name" value="Spore_coat_CotH_CotH2/3/7"/>
</dbReference>
<dbReference type="Proteomes" id="UP000003327">
    <property type="component" value="Unassembled WGS sequence"/>
</dbReference>
<dbReference type="OrthoDB" id="9803752at2"/>